<evidence type="ECO:0000313" key="4">
    <source>
        <dbReference type="EMBL" id="WMW08250.1"/>
    </source>
</evidence>
<proteinExistence type="predicted"/>
<dbReference type="InterPro" id="IPR000182">
    <property type="entry name" value="GNAT_dom"/>
</dbReference>
<dbReference type="InterPro" id="IPR050832">
    <property type="entry name" value="Bact_Acetyltransf"/>
</dbReference>
<evidence type="ECO:0000256" key="2">
    <source>
        <dbReference type="ARBA" id="ARBA00023315"/>
    </source>
</evidence>
<keyword evidence="2" id="KW-0012">Acyltransferase</keyword>
<gene>
    <name evidence="4" type="ORF">RAH46_13180</name>
</gene>
<dbReference type="Pfam" id="PF00583">
    <property type="entry name" value="Acetyltransf_1"/>
    <property type="match status" value="1"/>
</dbReference>
<dbReference type="PROSITE" id="PS51186">
    <property type="entry name" value="GNAT"/>
    <property type="match status" value="1"/>
</dbReference>
<organism evidence="4 5">
    <name type="scientific">Pseudomonas entomophila</name>
    <dbReference type="NCBI Taxonomy" id="312306"/>
    <lineage>
        <taxon>Bacteria</taxon>
        <taxon>Pseudomonadati</taxon>
        <taxon>Pseudomonadota</taxon>
        <taxon>Gammaproteobacteria</taxon>
        <taxon>Pseudomonadales</taxon>
        <taxon>Pseudomonadaceae</taxon>
        <taxon>Pseudomonas</taxon>
    </lineage>
</organism>
<dbReference type="PANTHER" id="PTHR43877">
    <property type="entry name" value="AMINOALKYLPHOSPHONATE N-ACETYLTRANSFERASE-RELATED-RELATED"/>
    <property type="match status" value="1"/>
</dbReference>
<reference evidence="4 5" key="1">
    <citation type="submission" date="2023-08" db="EMBL/GenBank/DDBJ databases">
        <title>Complete Genome Sequence of Pseudomonas entomophila TVIN A01.</title>
        <authorList>
            <person name="Shelke T."/>
            <person name="Mahar N.S."/>
            <person name="Gupta I."/>
            <person name="Gupta V."/>
        </authorList>
    </citation>
    <scope>NUCLEOTIDE SEQUENCE [LARGE SCALE GENOMIC DNA]</scope>
    <source>
        <strain evidence="4 5">TVIN-A01</strain>
    </source>
</reference>
<keyword evidence="1" id="KW-0808">Transferase</keyword>
<dbReference type="SUPFAM" id="SSF55729">
    <property type="entry name" value="Acyl-CoA N-acyltransferases (Nat)"/>
    <property type="match status" value="1"/>
</dbReference>
<dbReference type="GeneID" id="32806311"/>
<sequence length="140" mass="15841">MTTHFEFTLDATPEQRDAILAPLRAYNLAQVGDPQLQTFAWSLRDTADGAVIGGLYGRIAAGWMFIELLSVPEAMRGKGHGRQLMEQAEALARERGCIGIWLDTFSFQAPEFYRRLGFVVFGEINDYPPGHSRYFLQKRL</sequence>
<dbReference type="CDD" id="cd04301">
    <property type="entry name" value="NAT_SF"/>
    <property type="match status" value="1"/>
</dbReference>
<name>A0ABY9QYW9_9PSED</name>
<protein>
    <submittedName>
        <fullName evidence="4">GNAT family N-acetyltransferase</fullName>
    </submittedName>
</protein>
<evidence type="ECO:0000259" key="3">
    <source>
        <dbReference type="PROSITE" id="PS51186"/>
    </source>
</evidence>
<dbReference type="EMBL" id="CP132921">
    <property type="protein sequence ID" value="WMW08250.1"/>
    <property type="molecule type" value="Genomic_DNA"/>
</dbReference>
<feature type="domain" description="N-acetyltransferase" evidence="3">
    <location>
        <begin position="1"/>
        <end position="140"/>
    </location>
</feature>
<dbReference type="Proteomes" id="UP001183127">
    <property type="component" value="Chromosome"/>
</dbReference>
<keyword evidence="5" id="KW-1185">Reference proteome</keyword>
<dbReference type="RefSeq" id="WP_011534363.1">
    <property type="nucleotide sequence ID" value="NZ_CP132921.1"/>
</dbReference>
<evidence type="ECO:0000256" key="1">
    <source>
        <dbReference type="ARBA" id="ARBA00022679"/>
    </source>
</evidence>
<dbReference type="Gene3D" id="3.40.630.30">
    <property type="match status" value="1"/>
</dbReference>
<accession>A0ABY9QYW9</accession>
<dbReference type="PANTHER" id="PTHR43877:SF2">
    <property type="entry name" value="AMINOALKYLPHOSPHONATE N-ACETYLTRANSFERASE-RELATED"/>
    <property type="match status" value="1"/>
</dbReference>
<evidence type="ECO:0000313" key="5">
    <source>
        <dbReference type="Proteomes" id="UP001183127"/>
    </source>
</evidence>
<dbReference type="InterPro" id="IPR016181">
    <property type="entry name" value="Acyl_CoA_acyltransferase"/>
</dbReference>